<sequence>MNREKSAMEIREEAFRVWSEGGTVYFDGTMRLAGPDAYAPIHALAMKALEEGAGKATFDVTGLQFLNSSGINLLAKLTIEARNHPDIHLTVRGSSQVPWQIKSLPNLKKLHPGVDLRLT</sequence>
<name>A0A1G4TTT0_9HYPH</name>
<dbReference type="EMBL" id="FMTM01000013">
    <property type="protein sequence ID" value="SCW84761.1"/>
    <property type="molecule type" value="Genomic_DNA"/>
</dbReference>
<dbReference type="Gene3D" id="3.30.750.24">
    <property type="entry name" value="STAS domain"/>
    <property type="match status" value="1"/>
</dbReference>
<gene>
    <name evidence="1" type="ORF">SAMN02927900_05599</name>
</gene>
<accession>A0A1G4TTT0</accession>
<organism evidence="1 2">
    <name type="scientific">Rhizobium mongolense subsp. loessense</name>
    <dbReference type="NCBI Taxonomy" id="158890"/>
    <lineage>
        <taxon>Bacteria</taxon>
        <taxon>Pseudomonadati</taxon>
        <taxon>Pseudomonadota</taxon>
        <taxon>Alphaproteobacteria</taxon>
        <taxon>Hyphomicrobiales</taxon>
        <taxon>Rhizobiaceae</taxon>
        <taxon>Rhizobium/Agrobacterium group</taxon>
        <taxon>Rhizobium</taxon>
    </lineage>
</organism>
<dbReference type="AlphaFoldDB" id="A0A1G4TTT0"/>
<evidence type="ECO:0000313" key="1">
    <source>
        <dbReference type="EMBL" id="SCW84761.1"/>
    </source>
</evidence>
<evidence type="ECO:0000313" key="2">
    <source>
        <dbReference type="Proteomes" id="UP000199542"/>
    </source>
</evidence>
<dbReference type="NCBIfam" id="NF047705">
    <property type="entry name" value="slr1659_superfam"/>
    <property type="match status" value="1"/>
</dbReference>
<evidence type="ECO:0008006" key="3">
    <source>
        <dbReference type="Google" id="ProtNLM"/>
    </source>
</evidence>
<protein>
    <recommendedName>
        <fullName evidence="3">STAS domain-containing protein</fullName>
    </recommendedName>
</protein>
<dbReference type="Proteomes" id="UP000199542">
    <property type="component" value="Unassembled WGS sequence"/>
</dbReference>
<proteinExistence type="predicted"/>
<dbReference type="InterPro" id="IPR036513">
    <property type="entry name" value="STAS_dom_sf"/>
</dbReference>
<dbReference type="SUPFAM" id="SSF52091">
    <property type="entry name" value="SpoIIaa-like"/>
    <property type="match status" value="1"/>
</dbReference>
<reference evidence="1 2" key="1">
    <citation type="submission" date="2016-10" db="EMBL/GenBank/DDBJ databases">
        <authorList>
            <person name="de Groot N.N."/>
        </authorList>
    </citation>
    <scope>NUCLEOTIDE SEQUENCE [LARGE SCALE GENOMIC DNA]</scope>
    <source>
        <strain evidence="1 2">CGMCC 1.3401</strain>
    </source>
</reference>